<organism evidence="1 2">
    <name type="scientific">Pilimelia terevasa</name>
    <dbReference type="NCBI Taxonomy" id="53372"/>
    <lineage>
        <taxon>Bacteria</taxon>
        <taxon>Bacillati</taxon>
        <taxon>Actinomycetota</taxon>
        <taxon>Actinomycetes</taxon>
        <taxon>Micromonosporales</taxon>
        <taxon>Micromonosporaceae</taxon>
        <taxon>Pilimelia</taxon>
    </lineage>
</organism>
<protein>
    <submittedName>
        <fullName evidence="1">Uncharacterized protein</fullName>
    </submittedName>
</protein>
<evidence type="ECO:0000313" key="1">
    <source>
        <dbReference type="EMBL" id="GGK31582.1"/>
    </source>
</evidence>
<sequence length="108" mass="11261">MAVKTFVDEVLRAVDHAGIVFRPGPTGSRAALACGPDVWEVIGVAHAVRDEQPGLAEDALLTQVASVTGLSGEQVAAAMRYCAEFGDEIDRRIWANLAAGGPALISES</sequence>
<dbReference type="Proteomes" id="UP000662200">
    <property type="component" value="Unassembled WGS sequence"/>
</dbReference>
<gene>
    <name evidence="1" type="ORF">GCM10010124_25490</name>
</gene>
<dbReference type="AlphaFoldDB" id="A0A8J3FI84"/>
<reference evidence="1" key="1">
    <citation type="journal article" date="2014" name="Int. J. Syst. Evol. Microbiol.">
        <title>Complete genome sequence of Corynebacterium casei LMG S-19264T (=DSM 44701T), isolated from a smear-ripened cheese.</title>
        <authorList>
            <consortium name="US DOE Joint Genome Institute (JGI-PGF)"/>
            <person name="Walter F."/>
            <person name="Albersmeier A."/>
            <person name="Kalinowski J."/>
            <person name="Ruckert C."/>
        </authorList>
    </citation>
    <scope>NUCLEOTIDE SEQUENCE</scope>
    <source>
        <strain evidence="1">JCM 3091</strain>
    </source>
</reference>
<accession>A0A8J3FI84</accession>
<comment type="caution">
    <text evidence="1">The sequence shown here is derived from an EMBL/GenBank/DDBJ whole genome shotgun (WGS) entry which is preliminary data.</text>
</comment>
<evidence type="ECO:0000313" key="2">
    <source>
        <dbReference type="Proteomes" id="UP000662200"/>
    </source>
</evidence>
<keyword evidence="2" id="KW-1185">Reference proteome</keyword>
<dbReference type="EMBL" id="BMQC01000008">
    <property type="protein sequence ID" value="GGK31582.1"/>
    <property type="molecule type" value="Genomic_DNA"/>
</dbReference>
<reference evidence="1" key="2">
    <citation type="submission" date="2020-09" db="EMBL/GenBank/DDBJ databases">
        <authorList>
            <person name="Sun Q."/>
            <person name="Ohkuma M."/>
        </authorList>
    </citation>
    <scope>NUCLEOTIDE SEQUENCE</scope>
    <source>
        <strain evidence="1">JCM 3091</strain>
    </source>
</reference>
<name>A0A8J3FI84_9ACTN</name>
<proteinExistence type="predicted"/>